<feature type="compositionally biased region" description="Basic and acidic residues" evidence="2">
    <location>
        <begin position="231"/>
        <end position="246"/>
    </location>
</feature>
<feature type="coiled-coil region" evidence="1">
    <location>
        <begin position="378"/>
        <end position="431"/>
    </location>
</feature>
<dbReference type="EMBL" id="PDNB01000016">
    <property type="protein sequence ID" value="PGH16611.1"/>
    <property type="molecule type" value="Genomic_DNA"/>
</dbReference>
<protein>
    <submittedName>
        <fullName evidence="4">Uncharacterized protein</fullName>
    </submittedName>
</protein>
<evidence type="ECO:0000313" key="5">
    <source>
        <dbReference type="Proteomes" id="UP000223968"/>
    </source>
</evidence>
<dbReference type="InterPro" id="IPR036689">
    <property type="entry name" value="ESAT-6-like_sf"/>
</dbReference>
<reference evidence="4 5" key="1">
    <citation type="submission" date="2017-10" db="EMBL/GenBank/DDBJ databases">
        <title>Comparative genomics in systemic dimorphic fungi from Ajellomycetaceae.</title>
        <authorList>
            <person name="Munoz J.F."/>
            <person name="Mcewen J.G."/>
            <person name="Clay O.K."/>
            <person name="Cuomo C.A."/>
        </authorList>
    </citation>
    <scope>NUCLEOTIDE SEQUENCE [LARGE SCALE GENOMIC DNA]</scope>
    <source>
        <strain evidence="4 5">UAMH5409</strain>
    </source>
</reference>
<proteinExistence type="predicted"/>
<dbReference type="Gene3D" id="1.10.287.1060">
    <property type="entry name" value="ESAT-6-like"/>
    <property type="match status" value="1"/>
</dbReference>
<keyword evidence="3" id="KW-0732">Signal</keyword>
<dbReference type="AlphaFoldDB" id="A0A2B7Y6H6"/>
<sequence>MNWHWIVALLLASTTQLDAHRTCGEDGVSCTNAAVNTTLLPPRENGDQRVWTCALNDTPQVTRTLALKDMPTLCPPLSLGHDLDINPNIKAKMLAKRKKASKPKPKSKAKPKKKSKKKSKPKSKKPKPKPKPKPKSNKISLSFSDINELAKQAQESASQVRTRLELMRGALDKMQWTGHGAAAAQELMASIERESSKLSEHYTHLAQSLSTATQTYSEIEKKPAGRFGKLLSDDKLESSFKPESKSKSKSKPKPKPKLTTTAINLKIRENIEAQGKEFASQVEKADSLLQTLSKFASQLSGIDGQLAQKIGTVKSESEELVQRASDLASYLTSAKITDDKKHKIGRLLGKRGFHAKSRAKFKPKSKSKPRFTLDNTLINNLQGQVSKLAKEMNFHAEEISTGIQHIEKQARAEAKAEAAKMLKQAEDIKTRIRALANALKKPISDTK</sequence>
<dbReference type="Proteomes" id="UP000223968">
    <property type="component" value="Unassembled WGS sequence"/>
</dbReference>
<feature type="signal peptide" evidence="3">
    <location>
        <begin position="1"/>
        <end position="19"/>
    </location>
</feature>
<gene>
    <name evidence="4" type="ORF">AJ79_01718</name>
</gene>
<name>A0A2B7Y6H6_9EURO</name>
<dbReference type="PANTHER" id="PTHR34403:SF14">
    <property type="entry name" value="OS05G0225800 PROTEIN"/>
    <property type="match status" value="1"/>
</dbReference>
<evidence type="ECO:0000313" key="4">
    <source>
        <dbReference type="EMBL" id="PGH16611.1"/>
    </source>
</evidence>
<feature type="compositionally biased region" description="Basic residues" evidence="2">
    <location>
        <begin position="247"/>
        <end position="256"/>
    </location>
</feature>
<keyword evidence="5" id="KW-1185">Reference proteome</keyword>
<dbReference type="SUPFAM" id="SSF140453">
    <property type="entry name" value="EsxAB dimer-like"/>
    <property type="match status" value="1"/>
</dbReference>
<feature type="region of interest" description="Disordered" evidence="2">
    <location>
        <begin position="223"/>
        <end position="261"/>
    </location>
</feature>
<dbReference type="InterPro" id="IPR010310">
    <property type="entry name" value="T7SS_ESAT-6-like"/>
</dbReference>
<evidence type="ECO:0000256" key="3">
    <source>
        <dbReference type="SAM" id="SignalP"/>
    </source>
</evidence>
<dbReference type="Pfam" id="PF06013">
    <property type="entry name" value="WXG100"/>
    <property type="match status" value="1"/>
</dbReference>
<evidence type="ECO:0000256" key="1">
    <source>
        <dbReference type="SAM" id="Coils"/>
    </source>
</evidence>
<comment type="caution">
    <text evidence="4">The sequence shown here is derived from an EMBL/GenBank/DDBJ whole genome shotgun (WGS) entry which is preliminary data.</text>
</comment>
<keyword evidence="1" id="KW-0175">Coiled coil</keyword>
<feature type="compositionally biased region" description="Basic residues" evidence="2">
    <location>
        <begin position="94"/>
        <end position="136"/>
    </location>
</feature>
<dbReference type="InterPro" id="IPR050972">
    <property type="entry name" value="SDr-like"/>
</dbReference>
<dbReference type="PANTHER" id="PTHR34403">
    <property type="entry name" value="TOL-PAL SYSTEM PROTEIN TOLA"/>
    <property type="match status" value="1"/>
</dbReference>
<accession>A0A2B7Y6H6</accession>
<feature type="region of interest" description="Disordered" evidence="2">
    <location>
        <begin position="94"/>
        <end position="140"/>
    </location>
</feature>
<evidence type="ECO:0000256" key="2">
    <source>
        <dbReference type="SAM" id="MobiDB-lite"/>
    </source>
</evidence>
<feature type="chain" id="PRO_5013242364" evidence="3">
    <location>
        <begin position="20"/>
        <end position="447"/>
    </location>
</feature>
<organism evidence="4 5">
    <name type="scientific">Helicocarpus griseus UAMH5409</name>
    <dbReference type="NCBI Taxonomy" id="1447875"/>
    <lineage>
        <taxon>Eukaryota</taxon>
        <taxon>Fungi</taxon>
        <taxon>Dikarya</taxon>
        <taxon>Ascomycota</taxon>
        <taxon>Pezizomycotina</taxon>
        <taxon>Eurotiomycetes</taxon>
        <taxon>Eurotiomycetidae</taxon>
        <taxon>Onygenales</taxon>
        <taxon>Ajellomycetaceae</taxon>
        <taxon>Helicocarpus</taxon>
    </lineage>
</organism>